<organism evidence="3 4">
    <name type="scientific">Cutaneotrichosporon oleaginosum</name>
    <dbReference type="NCBI Taxonomy" id="879819"/>
    <lineage>
        <taxon>Eukaryota</taxon>
        <taxon>Fungi</taxon>
        <taxon>Dikarya</taxon>
        <taxon>Basidiomycota</taxon>
        <taxon>Agaricomycotina</taxon>
        <taxon>Tremellomycetes</taxon>
        <taxon>Trichosporonales</taxon>
        <taxon>Trichosporonaceae</taxon>
        <taxon>Cutaneotrichosporon</taxon>
    </lineage>
</organism>
<feature type="compositionally biased region" description="Low complexity" evidence="1">
    <location>
        <begin position="353"/>
        <end position="363"/>
    </location>
</feature>
<feature type="region of interest" description="Disordered" evidence="1">
    <location>
        <begin position="428"/>
        <end position="493"/>
    </location>
</feature>
<keyword evidence="4" id="KW-1185">Reference proteome</keyword>
<feature type="compositionally biased region" description="Polar residues" evidence="1">
    <location>
        <begin position="306"/>
        <end position="321"/>
    </location>
</feature>
<keyword evidence="2" id="KW-0812">Transmembrane</keyword>
<evidence type="ECO:0000256" key="2">
    <source>
        <dbReference type="SAM" id="Phobius"/>
    </source>
</evidence>
<feature type="compositionally biased region" description="Low complexity" evidence="1">
    <location>
        <begin position="29"/>
        <end position="135"/>
    </location>
</feature>
<dbReference type="STRING" id="879819.A0A0J0XDH1"/>
<dbReference type="AlphaFoldDB" id="A0A0J0XDH1"/>
<dbReference type="GeneID" id="28980547"/>
<dbReference type="RefSeq" id="XP_018275579.1">
    <property type="nucleotide sequence ID" value="XM_018419944.1"/>
</dbReference>
<dbReference type="EMBL" id="KQ087271">
    <property type="protein sequence ID" value="KLT39088.1"/>
    <property type="molecule type" value="Genomic_DNA"/>
</dbReference>
<evidence type="ECO:0000313" key="4">
    <source>
        <dbReference type="Proteomes" id="UP000053611"/>
    </source>
</evidence>
<accession>A0A0J0XDH1</accession>
<dbReference type="Proteomes" id="UP000053611">
    <property type="component" value="Unassembled WGS sequence"/>
</dbReference>
<protein>
    <submittedName>
        <fullName evidence="3">Uncharacterized protein</fullName>
    </submittedName>
</protein>
<feature type="region of interest" description="Disordered" evidence="1">
    <location>
        <begin position="1"/>
        <end position="148"/>
    </location>
</feature>
<name>A0A0J0XDH1_9TREE</name>
<feature type="region of interest" description="Disordered" evidence="1">
    <location>
        <begin position="265"/>
        <end position="398"/>
    </location>
</feature>
<feature type="compositionally biased region" description="Low complexity" evidence="1">
    <location>
        <begin position="281"/>
        <end position="300"/>
    </location>
</feature>
<gene>
    <name evidence="3" type="ORF">CC85DRAFT_207957</name>
</gene>
<evidence type="ECO:0000256" key="1">
    <source>
        <dbReference type="SAM" id="MobiDB-lite"/>
    </source>
</evidence>
<feature type="transmembrane region" description="Helical" evidence="2">
    <location>
        <begin position="161"/>
        <end position="183"/>
    </location>
</feature>
<sequence length="493" mass="49854">MSFRALANGAPVMAQRAASSIKGPRRRQATAGGQAQQSTGAQAQASSPAAASPSAAANQASGQAGQSPSAAAAAGSSAARSAGSSASAGAASPAGSPSAAQNSAQSGAAQNGSTNSPAGGASGSSAASATTSRPTAGPPSNPGAFISSTVQGGSGGLSQPAIGALVGGIIGGLALVIVVFVIWRQCRGRGEKIAPPPPREVSYRPPTMVGNARRSMSMTMSSNHRVSSYSTREWEQLLVEGADTQVIGPRASGTYRQSYYSAYPVDSPNSSIQQDQSPRFPSNSIPSGSPSLTSSGGNTTPHRDGSTGSAPSSGPETTSAFQEHDGRPLHRIGNSADQLSPYDNIASTDGSESRTTGSNSRTSSPPPSVVGRLPQRSPSMGSLGGGLRYGHQRGAPHHRSISITLPRPLSQTSINALDSNVPTPTGVYYPRTGFTSNRSTPRTSIHGELGSVPMQSSPSGHRRGLSTSSRASDNRPDAAQVDNLRFEGREDIV</sequence>
<evidence type="ECO:0000313" key="3">
    <source>
        <dbReference type="EMBL" id="KLT39088.1"/>
    </source>
</evidence>
<feature type="compositionally biased region" description="Polar residues" evidence="1">
    <location>
        <begin position="453"/>
        <end position="471"/>
    </location>
</feature>
<feature type="compositionally biased region" description="Basic and acidic residues" evidence="1">
    <location>
        <begin position="484"/>
        <end position="493"/>
    </location>
</feature>
<keyword evidence="2" id="KW-1133">Transmembrane helix</keyword>
<feature type="compositionally biased region" description="Polar residues" evidence="1">
    <location>
        <begin position="267"/>
        <end position="280"/>
    </location>
</feature>
<feature type="compositionally biased region" description="Polar residues" evidence="1">
    <location>
        <begin position="433"/>
        <end position="443"/>
    </location>
</feature>
<reference evidence="3 4" key="1">
    <citation type="submission" date="2015-03" db="EMBL/GenBank/DDBJ databases">
        <title>Genomics and transcriptomics of the oil-accumulating basidiomycete yeast T. oleaginosus allow insights into substrate utilization and the diverse evolutionary trajectories of mating systems in fungi.</title>
        <authorList>
            <consortium name="DOE Joint Genome Institute"/>
            <person name="Kourist R."/>
            <person name="Kracht O."/>
            <person name="Bracharz F."/>
            <person name="Lipzen A."/>
            <person name="Nolan M."/>
            <person name="Ohm R."/>
            <person name="Grigoriev I."/>
            <person name="Sun S."/>
            <person name="Heitman J."/>
            <person name="Bruck T."/>
            <person name="Nowrousian M."/>
        </authorList>
    </citation>
    <scope>NUCLEOTIDE SEQUENCE [LARGE SCALE GENOMIC DNA]</scope>
    <source>
        <strain evidence="3 4">IBC0246</strain>
    </source>
</reference>
<proteinExistence type="predicted"/>
<keyword evidence="2" id="KW-0472">Membrane</keyword>